<dbReference type="InterPro" id="IPR007569">
    <property type="entry name" value="DUF559"/>
</dbReference>
<gene>
    <name evidence="3" type="ORF">A605_01750</name>
</gene>
<dbReference type="SUPFAM" id="SSF52980">
    <property type="entry name" value="Restriction endonuclease-like"/>
    <property type="match status" value="1"/>
</dbReference>
<dbReference type="InterPro" id="IPR011335">
    <property type="entry name" value="Restrct_endonuc-II-like"/>
</dbReference>
<dbReference type="PATRIC" id="fig|1121362.3.peg.345"/>
<evidence type="ECO:0000313" key="3">
    <source>
        <dbReference type="EMBL" id="AGF71364.1"/>
    </source>
</evidence>
<evidence type="ECO:0000259" key="2">
    <source>
        <dbReference type="Pfam" id="PF13338"/>
    </source>
</evidence>
<dbReference type="KEGG" id="chn:A605_01750"/>
<feature type="domain" description="AbiEi antitoxin N-terminal" evidence="2">
    <location>
        <begin position="14"/>
        <end position="56"/>
    </location>
</feature>
<dbReference type="HOGENOM" id="CLU_059335_0_0_11"/>
<dbReference type="OrthoDB" id="4419644at2"/>
<dbReference type="STRING" id="1121362.A605_01750"/>
<proteinExistence type="predicted"/>
<accession>M1MUE9</accession>
<dbReference type="Proteomes" id="UP000011723">
    <property type="component" value="Chromosome"/>
</dbReference>
<evidence type="ECO:0000259" key="1">
    <source>
        <dbReference type="Pfam" id="PF04480"/>
    </source>
</evidence>
<dbReference type="Gene3D" id="3.40.960.10">
    <property type="entry name" value="VSR Endonuclease"/>
    <property type="match status" value="1"/>
</dbReference>
<protein>
    <submittedName>
        <fullName evidence="3">Uncharacterized protein</fullName>
    </submittedName>
</protein>
<dbReference type="Pfam" id="PF13338">
    <property type="entry name" value="AbiEi_4"/>
    <property type="match status" value="1"/>
</dbReference>
<dbReference type="eggNOG" id="COG2852">
    <property type="taxonomic scope" value="Bacteria"/>
</dbReference>
<feature type="domain" description="DUF559" evidence="1">
    <location>
        <begin position="200"/>
        <end position="296"/>
    </location>
</feature>
<name>M1MUE9_9CORY</name>
<keyword evidence="4" id="KW-1185">Reference proteome</keyword>
<organism evidence="3 4">
    <name type="scientific">Corynebacterium halotolerans YIM 70093 = DSM 44683</name>
    <dbReference type="NCBI Taxonomy" id="1121362"/>
    <lineage>
        <taxon>Bacteria</taxon>
        <taxon>Bacillati</taxon>
        <taxon>Actinomycetota</taxon>
        <taxon>Actinomycetes</taxon>
        <taxon>Mycobacteriales</taxon>
        <taxon>Corynebacteriaceae</taxon>
        <taxon>Corynebacterium</taxon>
    </lineage>
</organism>
<dbReference type="InterPro" id="IPR025159">
    <property type="entry name" value="AbiEi_N"/>
</dbReference>
<dbReference type="AlphaFoldDB" id="M1MUE9"/>
<dbReference type="Pfam" id="PF04480">
    <property type="entry name" value="DUF559"/>
    <property type="match status" value="1"/>
</dbReference>
<dbReference type="RefSeq" id="WP_015399788.1">
    <property type="nucleotide sequence ID" value="NC_020302.1"/>
</dbReference>
<reference evidence="3 4" key="1">
    <citation type="journal article" date="2012" name="Stand. Genomic Sci.">
        <title>Genome sequence of the halotolerant bacterium Corynebacterium halotolerans type strain YIM 70093(T) (= DSM 44683(T)).</title>
        <authorList>
            <person name="Ruckert C."/>
            <person name="Albersmeier A."/>
            <person name="Al-Dilaimi A."/>
            <person name="Niehaus K."/>
            <person name="Szczepanowski R."/>
            <person name="Kalinowski J."/>
        </authorList>
    </citation>
    <scope>NUCLEOTIDE SEQUENCE [LARGE SCALE GENOMIC DNA]</scope>
    <source>
        <strain evidence="3">YIM 70093</strain>
    </source>
</reference>
<sequence length="344" mass="38618">MGEKNTGDVSQKEPDLLQENQVLTTADLRVAGISGRRARTLVKKGRLHRVERGVYTTSPPEGRLLLQALIRNRPYLVFTGTTAIQLRTQQEITLPVEALAPAEQTATSTDLLQVRRSRVLQARNVAGLPVVTAVIAARDALRRWGEQIEQKIVGFLEQQYSRRRGQERLDRDLAAAGRSGLGGVRRLLGRASIGADSGSERKLVRALKQQGIELRQNVRIGDYHWDAVIEEAKVAIDLDSYLYHGVSADGETEETFIRDRWKGNDAARRGYMVLRYTGECVFHHLQEVVAQVRAAVEQRRKRGPVQLLDLETTPVWRWHRALRVVWGADLPEESVPPAGSWAGY</sequence>
<evidence type="ECO:0000313" key="4">
    <source>
        <dbReference type="Proteomes" id="UP000011723"/>
    </source>
</evidence>
<dbReference type="EMBL" id="CP003697">
    <property type="protein sequence ID" value="AGF71364.1"/>
    <property type="molecule type" value="Genomic_DNA"/>
</dbReference>